<dbReference type="SUPFAM" id="SSF48264">
    <property type="entry name" value="Cytochrome P450"/>
    <property type="match status" value="1"/>
</dbReference>
<dbReference type="GO" id="GO:0020037">
    <property type="term" value="F:heme binding"/>
    <property type="evidence" value="ECO:0007669"/>
    <property type="project" value="InterPro"/>
</dbReference>
<name>A0A165J5N8_EXIGL</name>
<gene>
    <name evidence="8" type="ORF">EXIGLDRAFT_835058</name>
</gene>
<evidence type="ECO:0000256" key="7">
    <source>
        <dbReference type="ARBA" id="ARBA00023033"/>
    </source>
</evidence>
<comment type="pathway">
    <text evidence="2">Secondary metabolite biosynthesis.</text>
</comment>
<evidence type="ECO:0000256" key="1">
    <source>
        <dbReference type="ARBA" id="ARBA00001971"/>
    </source>
</evidence>
<dbReference type="Gene3D" id="1.10.630.10">
    <property type="entry name" value="Cytochrome P450"/>
    <property type="match status" value="1"/>
</dbReference>
<dbReference type="PANTHER" id="PTHR24305">
    <property type="entry name" value="CYTOCHROME P450"/>
    <property type="match status" value="1"/>
</dbReference>
<dbReference type="InterPro" id="IPR050121">
    <property type="entry name" value="Cytochrome_P450_monoxygenase"/>
</dbReference>
<dbReference type="GO" id="GO:0016705">
    <property type="term" value="F:oxidoreductase activity, acting on paired donors, with incorporation or reduction of molecular oxygen"/>
    <property type="evidence" value="ECO:0007669"/>
    <property type="project" value="InterPro"/>
</dbReference>
<dbReference type="Pfam" id="PF00067">
    <property type="entry name" value="p450"/>
    <property type="match status" value="1"/>
</dbReference>
<dbReference type="Proteomes" id="UP000077266">
    <property type="component" value="Unassembled WGS sequence"/>
</dbReference>
<sequence length="254" mass="28680">MASRSSYPVHLSAALLLTLSWTALSAIVLVLYLGSKVARAVYNAFFSPLASIPGPPVAAVSNIWFEWNALRLRRTMAVHEAFERYGPLVRIGPNKLAVANAEEVREIYRSHKFRKSAWYDAIRFGGIHNSISTSEPEFHSMLRRWSAPAFRGDNLRAVSDALREEMQQFVDRIERESARGEAIDMLHLFKLLSLDILGIAVLGTQFDQMKTGQHHPLAHYIRKLCIGTMAVWGGTRRSNLRIYTPLCMAVTNRL</sequence>
<keyword evidence="5" id="KW-0560">Oxidoreductase</keyword>
<dbReference type="OrthoDB" id="3171356at2759"/>
<reference evidence="8 9" key="1">
    <citation type="journal article" date="2016" name="Mol. Biol. Evol.">
        <title>Comparative Genomics of Early-Diverging Mushroom-Forming Fungi Provides Insights into the Origins of Lignocellulose Decay Capabilities.</title>
        <authorList>
            <person name="Nagy L.G."/>
            <person name="Riley R."/>
            <person name="Tritt A."/>
            <person name="Adam C."/>
            <person name="Daum C."/>
            <person name="Floudas D."/>
            <person name="Sun H."/>
            <person name="Yadav J.S."/>
            <person name="Pangilinan J."/>
            <person name="Larsson K.H."/>
            <person name="Matsuura K."/>
            <person name="Barry K."/>
            <person name="Labutti K."/>
            <person name="Kuo R."/>
            <person name="Ohm R.A."/>
            <person name="Bhattacharya S.S."/>
            <person name="Shirouzu T."/>
            <person name="Yoshinaga Y."/>
            <person name="Martin F.M."/>
            <person name="Grigoriev I.V."/>
            <person name="Hibbett D.S."/>
        </authorList>
    </citation>
    <scope>NUCLEOTIDE SEQUENCE [LARGE SCALE GENOMIC DNA]</scope>
    <source>
        <strain evidence="8 9">HHB12029</strain>
    </source>
</reference>
<organism evidence="8 9">
    <name type="scientific">Exidia glandulosa HHB12029</name>
    <dbReference type="NCBI Taxonomy" id="1314781"/>
    <lineage>
        <taxon>Eukaryota</taxon>
        <taxon>Fungi</taxon>
        <taxon>Dikarya</taxon>
        <taxon>Basidiomycota</taxon>
        <taxon>Agaricomycotina</taxon>
        <taxon>Agaricomycetes</taxon>
        <taxon>Auriculariales</taxon>
        <taxon>Exidiaceae</taxon>
        <taxon>Exidia</taxon>
    </lineage>
</organism>
<dbReference type="InParanoid" id="A0A165J5N8"/>
<dbReference type="EMBL" id="KV425974">
    <property type="protein sequence ID" value="KZV94364.1"/>
    <property type="molecule type" value="Genomic_DNA"/>
</dbReference>
<dbReference type="GO" id="GO:0004497">
    <property type="term" value="F:monooxygenase activity"/>
    <property type="evidence" value="ECO:0007669"/>
    <property type="project" value="UniProtKB-KW"/>
</dbReference>
<dbReference type="AlphaFoldDB" id="A0A165J5N8"/>
<keyword evidence="7" id="KW-0503">Monooxygenase</keyword>
<keyword evidence="4" id="KW-0479">Metal-binding</keyword>
<evidence type="ECO:0000256" key="2">
    <source>
        <dbReference type="ARBA" id="ARBA00005179"/>
    </source>
</evidence>
<protein>
    <submittedName>
        <fullName evidence="8">Cytochrome P450</fullName>
    </submittedName>
</protein>
<proteinExistence type="predicted"/>
<dbReference type="GO" id="GO:0005506">
    <property type="term" value="F:iron ion binding"/>
    <property type="evidence" value="ECO:0007669"/>
    <property type="project" value="InterPro"/>
</dbReference>
<keyword evidence="3" id="KW-0349">Heme</keyword>
<evidence type="ECO:0000313" key="9">
    <source>
        <dbReference type="Proteomes" id="UP000077266"/>
    </source>
</evidence>
<evidence type="ECO:0000256" key="6">
    <source>
        <dbReference type="ARBA" id="ARBA00023004"/>
    </source>
</evidence>
<keyword evidence="9" id="KW-1185">Reference proteome</keyword>
<keyword evidence="6" id="KW-0408">Iron</keyword>
<dbReference type="STRING" id="1314781.A0A165J5N8"/>
<dbReference type="InterPro" id="IPR036396">
    <property type="entry name" value="Cyt_P450_sf"/>
</dbReference>
<evidence type="ECO:0000256" key="3">
    <source>
        <dbReference type="ARBA" id="ARBA00022617"/>
    </source>
</evidence>
<dbReference type="InterPro" id="IPR001128">
    <property type="entry name" value="Cyt_P450"/>
</dbReference>
<dbReference type="PANTHER" id="PTHR24305:SF107">
    <property type="entry name" value="P450, PUTATIVE (EUROFUNG)-RELATED"/>
    <property type="match status" value="1"/>
</dbReference>
<evidence type="ECO:0000313" key="8">
    <source>
        <dbReference type="EMBL" id="KZV94364.1"/>
    </source>
</evidence>
<evidence type="ECO:0000256" key="5">
    <source>
        <dbReference type="ARBA" id="ARBA00023002"/>
    </source>
</evidence>
<evidence type="ECO:0000256" key="4">
    <source>
        <dbReference type="ARBA" id="ARBA00022723"/>
    </source>
</evidence>
<accession>A0A165J5N8</accession>
<comment type="cofactor">
    <cofactor evidence="1">
        <name>heme</name>
        <dbReference type="ChEBI" id="CHEBI:30413"/>
    </cofactor>
</comment>